<protein>
    <recommendedName>
        <fullName evidence="1">FAD-dependent thymidylate synthase</fullName>
        <ecNumber evidence="1">2.1.1.148</ecNumber>
    </recommendedName>
</protein>
<dbReference type="GO" id="GO:0050797">
    <property type="term" value="F:thymidylate synthase (FAD) activity"/>
    <property type="evidence" value="ECO:0007669"/>
    <property type="project" value="UniProtKB-UniRule"/>
</dbReference>
<dbReference type="Proteomes" id="UP000034588">
    <property type="component" value="Unassembled WGS sequence"/>
</dbReference>
<dbReference type="PROSITE" id="PS51331">
    <property type="entry name" value="THYX"/>
    <property type="match status" value="1"/>
</dbReference>
<dbReference type="PANTHER" id="PTHR34934">
    <property type="entry name" value="FLAVIN-DEPENDENT THYMIDYLATE SYNTHASE"/>
    <property type="match status" value="1"/>
</dbReference>
<dbReference type="GO" id="GO:0070402">
    <property type="term" value="F:NADPH binding"/>
    <property type="evidence" value="ECO:0007669"/>
    <property type="project" value="TreeGrafter"/>
</dbReference>
<dbReference type="InterPro" id="IPR003669">
    <property type="entry name" value="Thymidylate_synthase_ThyX"/>
</dbReference>
<dbReference type="Gene3D" id="3.30.1360.170">
    <property type="match status" value="1"/>
</dbReference>
<sequence length="253" mass="28618">MHNVTPKVYLIAKPAVIEDGLAAYLSHIGASAWKTDAAEGERLIEIMARGCYRSFGAGLNPNVTKVREGIADYLANILKVKHESVLEHACYSFMFCDVSRVFTHELVRHRVGCAISQESLRYVRLEDLGQWLPDCIRDDPEMVDLFKDTFEHLEKLQKQMAEHFGLDDPGKPFAKKKEVTSAMRRIAPIGLATNIGWSANIRTLRHVIAMRTSLAAEEEIRLVFDEVAQIMQQEAPHAFGDFKRSDDGEWTTE</sequence>
<dbReference type="GO" id="GO:0050660">
    <property type="term" value="F:flavin adenine dinucleotide binding"/>
    <property type="evidence" value="ECO:0007669"/>
    <property type="project" value="UniProtKB-UniRule"/>
</dbReference>
<dbReference type="CDD" id="cd20175">
    <property type="entry name" value="ThyX"/>
    <property type="match status" value="1"/>
</dbReference>
<organism evidence="2 3">
    <name type="scientific">Candidatus Gottesmanbacteria bacterium GW2011_GWB1_49_7</name>
    <dbReference type="NCBI Taxonomy" id="1618448"/>
    <lineage>
        <taxon>Bacteria</taxon>
        <taxon>Candidatus Gottesmaniibacteriota</taxon>
    </lineage>
</organism>
<reference evidence="2 3" key="1">
    <citation type="journal article" date="2015" name="Nature">
        <title>rRNA introns, odd ribosomes, and small enigmatic genomes across a large radiation of phyla.</title>
        <authorList>
            <person name="Brown C.T."/>
            <person name="Hug L.A."/>
            <person name="Thomas B.C."/>
            <person name="Sharon I."/>
            <person name="Castelle C.J."/>
            <person name="Singh A."/>
            <person name="Wilkins M.J."/>
            <person name="Williams K.H."/>
            <person name="Banfield J.F."/>
        </authorList>
    </citation>
    <scope>NUCLEOTIDE SEQUENCE [LARGE SCALE GENOMIC DNA]</scope>
</reference>
<dbReference type="PATRIC" id="fig|1618448.3.peg.157"/>
<dbReference type="InterPro" id="IPR036098">
    <property type="entry name" value="Thymidylate_synthase_ThyX_sf"/>
</dbReference>
<accession>A0A0G1YE28</accession>
<evidence type="ECO:0000256" key="1">
    <source>
        <dbReference type="NCBIfam" id="TIGR02170"/>
    </source>
</evidence>
<dbReference type="GO" id="GO:0006231">
    <property type="term" value="P:dTMP biosynthetic process"/>
    <property type="evidence" value="ECO:0007669"/>
    <property type="project" value="UniProtKB-UniRule"/>
</dbReference>
<name>A0A0G1YE28_9BACT</name>
<dbReference type="EC" id="2.1.1.148" evidence="1"/>
<gene>
    <name evidence="2" type="ORF">UY48_C0003G0029</name>
</gene>
<evidence type="ECO:0000313" key="2">
    <source>
        <dbReference type="EMBL" id="KKW13207.1"/>
    </source>
</evidence>
<dbReference type="EMBL" id="LCQD01000003">
    <property type="protein sequence ID" value="KKW13207.1"/>
    <property type="molecule type" value="Genomic_DNA"/>
</dbReference>
<dbReference type="Pfam" id="PF02511">
    <property type="entry name" value="Thy1"/>
    <property type="match status" value="1"/>
</dbReference>
<dbReference type="SUPFAM" id="SSF69796">
    <property type="entry name" value="Thymidylate synthase-complementing protein Thy1"/>
    <property type="match status" value="1"/>
</dbReference>
<comment type="caution">
    <text evidence="2">The sequence shown here is derived from an EMBL/GenBank/DDBJ whole genome shotgun (WGS) entry which is preliminary data.</text>
</comment>
<proteinExistence type="predicted"/>
<dbReference type="PANTHER" id="PTHR34934:SF1">
    <property type="entry name" value="FLAVIN-DEPENDENT THYMIDYLATE SYNTHASE"/>
    <property type="match status" value="1"/>
</dbReference>
<dbReference type="NCBIfam" id="TIGR02170">
    <property type="entry name" value="thyX"/>
    <property type="match status" value="1"/>
</dbReference>
<evidence type="ECO:0000313" key="3">
    <source>
        <dbReference type="Proteomes" id="UP000034588"/>
    </source>
</evidence>
<dbReference type="GO" id="GO:0004799">
    <property type="term" value="F:thymidylate synthase activity"/>
    <property type="evidence" value="ECO:0007669"/>
    <property type="project" value="TreeGrafter"/>
</dbReference>
<dbReference type="AlphaFoldDB" id="A0A0G1YE28"/>